<gene>
    <name evidence="1" type="ORF">B4U79_19018</name>
</gene>
<dbReference type="EMBL" id="NCKU01002543">
    <property type="protein sequence ID" value="RWS09364.1"/>
    <property type="molecule type" value="Genomic_DNA"/>
</dbReference>
<dbReference type="InterPro" id="IPR032675">
    <property type="entry name" value="LRR_dom_sf"/>
</dbReference>
<reference evidence="1 2" key="1">
    <citation type="journal article" date="2018" name="Gigascience">
        <title>Genomes of trombidid mites reveal novel predicted allergens and laterally-transferred genes associated with secondary metabolism.</title>
        <authorList>
            <person name="Dong X."/>
            <person name="Chaisiri K."/>
            <person name="Xia D."/>
            <person name="Armstrong S.D."/>
            <person name="Fang Y."/>
            <person name="Donnelly M.J."/>
            <person name="Kadowaki T."/>
            <person name="McGarry J.W."/>
            <person name="Darby A.C."/>
            <person name="Makepeace B.L."/>
        </authorList>
    </citation>
    <scope>NUCLEOTIDE SEQUENCE [LARGE SCALE GENOMIC DNA]</scope>
    <source>
        <strain evidence="1">UoL-WK</strain>
    </source>
</reference>
<dbReference type="AlphaFoldDB" id="A0A3S3S247"/>
<keyword evidence="2" id="KW-1185">Reference proteome</keyword>
<dbReference type="SUPFAM" id="SSF52047">
    <property type="entry name" value="RNI-like"/>
    <property type="match status" value="1"/>
</dbReference>
<dbReference type="Proteomes" id="UP000285301">
    <property type="component" value="Unassembled WGS sequence"/>
</dbReference>
<protein>
    <submittedName>
        <fullName evidence="1">Uncharacterized protein</fullName>
    </submittedName>
</protein>
<accession>A0A3S3S247</accession>
<name>A0A3S3S247_9ACAR</name>
<comment type="caution">
    <text evidence="1">The sequence shown here is derived from an EMBL/GenBank/DDBJ whole genome shotgun (WGS) entry which is preliminary data.</text>
</comment>
<proteinExistence type="predicted"/>
<organism evidence="1 2">
    <name type="scientific">Dinothrombium tinctorium</name>
    <dbReference type="NCBI Taxonomy" id="1965070"/>
    <lineage>
        <taxon>Eukaryota</taxon>
        <taxon>Metazoa</taxon>
        <taxon>Ecdysozoa</taxon>
        <taxon>Arthropoda</taxon>
        <taxon>Chelicerata</taxon>
        <taxon>Arachnida</taxon>
        <taxon>Acari</taxon>
        <taxon>Acariformes</taxon>
        <taxon>Trombidiformes</taxon>
        <taxon>Prostigmata</taxon>
        <taxon>Anystina</taxon>
        <taxon>Parasitengona</taxon>
        <taxon>Trombidioidea</taxon>
        <taxon>Trombidiidae</taxon>
        <taxon>Dinothrombium</taxon>
    </lineage>
</organism>
<dbReference type="Gene3D" id="3.80.10.10">
    <property type="entry name" value="Ribonuclease Inhibitor"/>
    <property type="match status" value="1"/>
</dbReference>
<sequence length="441" mass="50517">MDTIDSQSDECGCLYSLNDGLLLAICLHLTNRDLLSLRLVSKSVKIVSDRILSKRKKQIFVGDVFNRAKLEFVSKFYSNGGRDVTIALLHRGPHLTKIISILSRNIERIENLKFYHCFNDEHLLLISQSFPHLKYLMLNFRVDQNAVTDNGISLMLLNLPNLQNFHLSKIESEKSPSSTSHFYNALIELMFYATRGTLKISEASFQAFASIQYLNDLFLDEIDISANEFSILMEATAQKLRQLKMFHTYQFGNASFYLQEIFNKCTKLECLYFSFKHSTVKNLKLMNISSLKQIAVITQTCEFNHSSEILANVEKLVLSIRALDDQQLDVMSRFPNVKNLTLILSLRLAFTNISDLINLPKIEIKDGANIEDITRIMNTSPNCAHFVIHKQLDAELLYSIFDIHGGILKEDHNKIIAIQFASIKQIAFRQTLPTNLKLVFF</sequence>
<evidence type="ECO:0000313" key="1">
    <source>
        <dbReference type="EMBL" id="RWS09364.1"/>
    </source>
</evidence>
<evidence type="ECO:0000313" key="2">
    <source>
        <dbReference type="Proteomes" id="UP000285301"/>
    </source>
</evidence>